<feature type="region of interest" description="Disordered" evidence="2">
    <location>
        <begin position="424"/>
        <end position="488"/>
    </location>
</feature>
<evidence type="ECO:0000259" key="3">
    <source>
        <dbReference type="Pfam" id="PF13460"/>
    </source>
</evidence>
<feature type="compositionally biased region" description="Low complexity" evidence="2">
    <location>
        <begin position="529"/>
        <end position="562"/>
    </location>
</feature>
<feature type="compositionally biased region" description="Low complexity" evidence="2">
    <location>
        <begin position="580"/>
        <end position="589"/>
    </location>
</feature>
<evidence type="ECO:0000256" key="1">
    <source>
        <dbReference type="SAM" id="Coils"/>
    </source>
</evidence>
<keyword evidence="5" id="KW-1185">Reference proteome</keyword>
<dbReference type="InterPro" id="IPR036291">
    <property type="entry name" value="NAD(P)-bd_dom_sf"/>
</dbReference>
<evidence type="ECO:0000313" key="4">
    <source>
        <dbReference type="EMBL" id="KAF5835146.1"/>
    </source>
</evidence>
<accession>A0ABQ7GKJ8</accession>
<feature type="compositionally biased region" description="Low complexity" evidence="2">
    <location>
        <begin position="672"/>
        <end position="690"/>
    </location>
</feature>
<feature type="compositionally biased region" description="Low complexity" evidence="2">
    <location>
        <begin position="462"/>
        <end position="471"/>
    </location>
</feature>
<feature type="coiled-coil region" evidence="1">
    <location>
        <begin position="370"/>
        <end position="397"/>
    </location>
</feature>
<reference evidence="4" key="1">
    <citation type="submission" date="2017-08" db="EMBL/GenBank/DDBJ databases">
        <authorList>
            <person name="Polle J.E."/>
            <person name="Barry K."/>
            <person name="Cushman J."/>
            <person name="Schmutz J."/>
            <person name="Tran D."/>
            <person name="Hathwaick L.T."/>
            <person name="Yim W.C."/>
            <person name="Jenkins J."/>
            <person name="Mckie-Krisberg Z.M."/>
            <person name="Prochnik S."/>
            <person name="Lindquist E."/>
            <person name="Dockter R.B."/>
            <person name="Adam C."/>
            <person name="Molina H."/>
            <person name="Bunkerborg J."/>
            <person name="Jin E."/>
            <person name="Buchheim M."/>
            <person name="Magnuson J."/>
        </authorList>
    </citation>
    <scope>NUCLEOTIDE SEQUENCE</scope>
    <source>
        <strain evidence="4">CCAP 19/18</strain>
    </source>
</reference>
<gene>
    <name evidence="4" type="ORF">DUNSADRAFT_7821</name>
</gene>
<feature type="region of interest" description="Disordered" evidence="2">
    <location>
        <begin position="669"/>
        <end position="693"/>
    </location>
</feature>
<proteinExistence type="predicted"/>
<name>A0ABQ7GKJ8_DUNSA</name>
<evidence type="ECO:0000256" key="2">
    <source>
        <dbReference type="SAM" id="MobiDB-lite"/>
    </source>
</evidence>
<dbReference type="PANTHER" id="PTHR47285:SF1">
    <property type="entry name" value="PROTEIN TIC 62, CHLOROPLASTIC"/>
    <property type="match status" value="1"/>
</dbReference>
<feature type="compositionally biased region" description="Pro residues" evidence="2">
    <location>
        <begin position="472"/>
        <end position="484"/>
    </location>
</feature>
<organism evidence="4 5">
    <name type="scientific">Dunaliella salina</name>
    <name type="common">Green alga</name>
    <name type="synonym">Protococcus salinus</name>
    <dbReference type="NCBI Taxonomy" id="3046"/>
    <lineage>
        <taxon>Eukaryota</taxon>
        <taxon>Viridiplantae</taxon>
        <taxon>Chlorophyta</taxon>
        <taxon>core chlorophytes</taxon>
        <taxon>Chlorophyceae</taxon>
        <taxon>CS clade</taxon>
        <taxon>Chlamydomonadales</taxon>
        <taxon>Dunaliellaceae</taxon>
        <taxon>Dunaliella</taxon>
    </lineage>
</organism>
<feature type="region of interest" description="Disordered" evidence="2">
    <location>
        <begin position="504"/>
        <end position="562"/>
    </location>
</feature>
<feature type="region of interest" description="Disordered" evidence="2">
    <location>
        <begin position="580"/>
        <end position="628"/>
    </location>
</feature>
<evidence type="ECO:0000313" key="5">
    <source>
        <dbReference type="Proteomes" id="UP000815325"/>
    </source>
</evidence>
<dbReference type="InterPro" id="IPR016040">
    <property type="entry name" value="NAD(P)-bd_dom"/>
</dbReference>
<dbReference type="PANTHER" id="PTHR47285">
    <property type="entry name" value="PROTEIN TIC 62, CHLOROPLASTIC"/>
    <property type="match status" value="1"/>
</dbReference>
<dbReference type="CDD" id="cd05243">
    <property type="entry name" value="SDR_a5"/>
    <property type="match status" value="1"/>
</dbReference>
<feature type="compositionally biased region" description="Pro residues" evidence="2">
    <location>
        <begin position="590"/>
        <end position="620"/>
    </location>
</feature>
<feature type="domain" description="NAD(P)-binding" evidence="3">
    <location>
        <begin position="103"/>
        <end position="309"/>
    </location>
</feature>
<feature type="compositionally biased region" description="Low complexity" evidence="2">
    <location>
        <begin position="424"/>
        <end position="452"/>
    </location>
</feature>
<dbReference type="Pfam" id="PF13460">
    <property type="entry name" value="NAD_binding_10"/>
    <property type="match status" value="1"/>
</dbReference>
<comment type="caution">
    <text evidence="4">The sequence shown here is derived from an EMBL/GenBank/DDBJ whole genome shotgun (WGS) entry which is preliminary data.</text>
</comment>
<protein>
    <recommendedName>
        <fullName evidence="3">NAD(P)-binding domain-containing protein</fullName>
    </recommendedName>
</protein>
<dbReference type="Gene3D" id="3.40.50.720">
    <property type="entry name" value="NAD(P)-binding Rossmann-like Domain"/>
    <property type="match status" value="1"/>
</dbReference>
<dbReference type="SUPFAM" id="SSF51735">
    <property type="entry name" value="NAD(P)-binding Rossmann-fold domains"/>
    <property type="match status" value="1"/>
</dbReference>
<dbReference type="PRINTS" id="PR01217">
    <property type="entry name" value="PRICHEXTENSN"/>
</dbReference>
<keyword evidence="1" id="KW-0175">Coiled coil</keyword>
<dbReference type="EMBL" id="MU069720">
    <property type="protein sequence ID" value="KAF5835146.1"/>
    <property type="molecule type" value="Genomic_DNA"/>
</dbReference>
<dbReference type="InterPro" id="IPR044719">
    <property type="entry name" value="TIC62"/>
</dbReference>
<feature type="region of interest" description="Disordered" evidence="2">
    <location>
        <begin position="344"/>
        <end position="365"/>
    </location>
</feature>
<sequence length="710" mass="72977">MNLRMPLQLSQQLSQRHGLKHQGHQRRFGPARTSAVSRRVNGGVPKLLSGSRTRGVSLVPFKAPDERTIVPQASFLESLTSKLRPKPKPEPKKAQAKTVFVAGSTGRVGARIVRELLAQGYTVRAGARNVEGAQEAIDVAEAYGLLTGDMMKRVEVVPFDITKTDSIREAIGGAQSVVCAVGAPENDALNPLAPKAIDGDGTISLIKESAAAGVERFVLITSLGTEKVGWPASILNLFWGVLIWKREAEKALENSGMAYTILRPGGMERPTDSYKETHNLKLSPKNTTFGGQVSRLQVAELVGAVLNNPELSTNKVLEVTAETTAPRLSLEELLQGAAGIKADVSPEKQKATQEASKGAAAAVSTGDKRLAAAREDLELAMDRIQAANASLAEAKDLEAEANQPLSPQQLNAVRQQVANQLRGAAAPAPKVAPAAPAAKQAPPAAPKAAPKAAPAPAPTPQPAAAAAAPKAAPAPAPKPAPAPAPKKQAQPNFFQKLFGGGETVELDVGAGSDSQKIRVPQKGEESVEPPQEAPAAPKAAPAAAAPKAAPAAAAPKAAPAAAAPKAAPAAAAAKAAPAAAAAAAKAAPAPAAPEQPPAEAPPQPAPAAAAPPPPPAPKKPTVPVESAEEVEARMLAAIAEEKRQKAIAGEACRGRGMHWIANWQVKQGKPVTTAPDGNGAPAPAATGAAANKKDAQEWIARWQAKQKQKA</sequence>
<dbReference type="Proteomes" id="UP000815325">
    <property type="component" value="Unassembled WGS sequence"/>
</dbReference>